<feature type="region of interest" description="Disordered" evidence="1">
    <location>
        <begin position="385"/>
        <end position="430"/>
    </location>
</feature>
<dbReference type="Proteomes" id="UP000039865">
    <property type="component" value="Unassembled WGS sequence"/>
</dbReference>
<dbReference type="OrthoDB" id="327995at2759"/>
<sequence length="1306" mass="152314">MMNVKRSHHLDQQSLTPIKPYSYKQAGLLDYDQEQVSLPVIKTKLNKFKKIKRKRIKSPSLREDQLISMNMAHRQTKQQNLNYEYEERQNNKIAKLLNIDFSDSDLNREAQNVKFPKIPQNLDGPRDIVKNRRLQNDQSVLSVQQKSNTTMNVIHDNLNNSYRISSKNTTATPMLIDSKTKFNQFIENTLASTTSAYQSTPFQDHYDRFARRYDMPKYKQSHNDSTQYTPTPLSQIKMTNSRISGSRQNINQSSNRVLIQDDFVWQNNIPVQRIKPQYTMEQLEEMQHQRETKMREHQSRVKFIVEKLTGSRKTNRFCPCCSYKYDSPYEQPVHHHTHHKRLKSRNASFKNNQIITSQNNNIHLMSDNNIMSLPSHNLSFLRKGESNHHHHYPNDLSNNSFKLSHTNSPRFGKKKMSQEVKTRLYGSQDSRKKICSTNHNHMRPIDIKREQLSPLLKPRPLSAEKILKHDISLSPIQFSQLDADNQVSEHAFSAKIKFNELEIQTGNHLLDNFRWKEERSIEIGTEPIVEVKLDQQLTIEMNIVKEKKIKQQPTLKYDWAESEIFKSVNDKHQQVKEIQRRMTLRDKASMNMQQDSMLISQNSNNQKELNKSVMTVGGPSLIDDKLLDAITQMPITNSNLKQYQDKAEPNNNDGEALEQDSLNQENLQFQVANQPIVDTEEIKDLDTQLMTFNKSRNDQQEGEEGAANLVQNQNTHKTAVYIEDNYPANSDSMNNRESGVLSQDQPINFNPDNEILVISKSIKNISAQKQLITKNLNQNSQDIALSEKNSYEINTIPLNELQISNVNNQDSNKLGNGDDNSLTHPHNPLDPLADDELLQFKHEIYTEIEATYKASLLKKKAKTYNNPENLLEFHVKAKRTIEVLTYNMIQADVSLDRIFEYYEDINRPNVIKMLLRCRLLYQARVDVRKILQLIIKKEEMYEELSQIMMLGEKNLKRIDPLQLSSLIDDGLRLIQRLLSSISNFKHEHKIFKGQFLFKGQDYSETLVQQRNQIQDFVWESGLQETMYSYRKSDLLNRTGDRFTEFKLIKDQIENDEQNLDQQNSTLLKEEISQENDQIQQEPLLSSQVLEQSSDIKNYKILQAAMDQIQNDEVDLLNEQQIREKDQRQSKDEITIINEDQSIAKGIVVEEEKQDYDNNFIQEEQEDQRLGEVQIQESIDFESQQINQDMSPKPLSVIDEQIDNEPSINHIEADINTDAQVSRQQSVRQSNQVIEYEDGIEMNHLKPLPLNNLTAQQSEQNDIDYLINEDVASSHKNSMANLNSNQVSMKNLNIKDKNDKHQYDDYF</sequence>
<dbReference type="EMBL" id="CCKQ01006509">
    <property type="protein sequence ID" value="CDW77827.1"/>
    <property type="molecule type" value="Genomic_DNA"/>
</dbReference>
<name>A0A078A8C9_STYLE</name>
<feature type="compositionally biased region" description="Polar residues" evidence="1">
    <location>
        <begin position="395"/>
        <end position="409"/>
    </location>
</feature>
<organism evidence="2 3">
    <name type="scientific">Stylonychia lemnae</name>
    <name type="common">Ciliate</name>
    <dbReference type="NCBI Taxonomy" id="5949"/>
    <lineage>
        <taxon>Eukaryota</taxon>
        <taxon>Sar</taxon>
        <taxon>Alveolata</taxon>
        <taxon>Ciliophora</taxon>
        <taxon>Intramacronucleata</taxon>
        <taxon>Spirotrichea</taxon>
        <taxon>Stichotrichia</taxon>
        <taxon>Sporadotrichida</taxon>
        <taxon>Oxytrichidae</taxon>
        <taxon>Stylonychinae</taxon>
        <taxon>Stylonychia</taxon>
    </lineage>
</organism>
<evidence type="ECO:0000313" key="2">
    <source>
        <dbReference type="EMBL" id="CDW77827.1"/>
    </source>
</evidence>
<feature type="compositionally biased region" description="Polar residues" evidence="1">
    <location>
        <begin position="807"/>
        <end position="824"/>
    </location>
</feature>
<accession>A0A078A8C9</accession>
<evidence type="ECO:0000313" key="3">
    <source>
        <dbReference type="Proteomes" id="UP000039865"/>
    </source>
</evidence>
<feature type="region of interest" description="Disordered" evidence="1">
    <location>
        <begin position="807"/>
        <end position="828"/>
    </location>
</feature>
<evidence type="ECO:0000256" key="1">
    <source>
        <dbReference type="SAM" id="MobiDB-lite"/>
    </source>
</evidence>
<keyword evidence="3" id="KW-1185">Reference proteome</keyword>
<proteinExistence type="predicted"/>
<gene>
    <name evidence="2" type="primary">Contig14531.g15483</name>
    <name evidence="2" type="ORF">STYLEM_6793</name>
</gene>
<protein>
    <submittedName>
        <fullName evidence="2">Uncharacterized protein</fullName>
    </submittedName>
</protein>
<reference evidence="2 3" key="1">
    <citation type="submission" date="2014-06" db="EMBL/GenBank/DDBJ databases">
        <authorList>
            <person name="Swart Estienne"/>
        </authorList>
    </citation>
    <scope>NUCLEOTIDE SEQUENCE [LARGE SCALE GENOMIC DNA]</scope>
    <source>
        <strain evidence="2 3">130c</strain>
    </source>
</reference>
<dbReference type="InParanoid" id="A0A078A8C9"/>